<dbReference type="InterPro" id="IPR006710">
    <property type="entry name" value="Glyco_hydro_43"/>
</dbReference>
<dbReference type="SUPFAM" id="SSF75005">
    <property type="entry name" value="Arabinanase/levansucrase/invertase"/>
    <property type="match status" value="1"/>
</dbReference>
<keyword evidence="6" id="KW-1185">Reference proteome</keyword>
<comment type="caution">
    <text evidence="5">The sequence shown here is derived from an EMBL/GenBank/DDBJ whole genome shotgun (WGS) entry which is preliminary data.</text>
</comment>
<evidence type="ECO:0000313" key="5">
    <source>
        <dbReference type="EMBL" id="MCH7397800.1"/>
    </source>
</evidence>
<dbReference type="CDD" id="cd18825">
    <property type="entry name" value="GH43_CtGH43-like"/>
    <property type="match status" value="1"/>
</dbReference>
<comment type="similarity">
    <text evidence="1 4">Belongs to the glycosyl hydrolase 43 family.</text>
</comment>
<evidence type="ECO:0000256" key="3">
    <source>
        <dbReference type="ARBA" id="ARBA00023295"/>
    </source>
</evidence>
<proteinExistence type="inferred from homology"/>
<evidence type="ECO:0000256" key="2">
    <source>
        <dbReference type="ARBA" id="ARBA00022801"/>
    </source>
</evidence>
<organism evidence="5 6">
    <name type="scientific">Belliella calami</name>
    <dbReference type="NCBI Taxonomy" id="2923436"/>
    <lineage>
        <taxon>Bacteria</taxon>
        <taxon>Pseudomonadati</taxon>
        <taxon>Bacteroidota</taxon>
        <taxon>Cytophagia</taxon>
        <taxon>Cytophagales</taxon>
        <taxon>Cyclobacteriaceae</taxon>
        <taxon>Belliella</taxon>
    </lineage>
</organism>
<evidence type="ECO:0000256" key="4">
    <source>
        <dbReference type="RuleBase" id="RU361187"/>
    </source>
</evidence>
<dbReference type="Pfam" id="PF04616">
    <property type="entry name" value="Glyco_hydro_43"/>
    <property type="match status" value="1"/>
</dbReference>
<name>A0ABS9UN09_9BACT</name>
<dbReference type="PANTHER" id="PTHR22925:SF3">
    <property type="entry name" value="GLYCOSYL HYDROLASE FAMILY PROTEIN 43"/>
    <property type="match status" value="1"/>
</dbReference>
<keyword evidence="3 4" id="KW-0326">Glycosidase</keyword>
<dbReference type="Proteomes" id="UP001165488">
    <property type="component" value="Unassembled WGS sequence"/>
</dbReference>
<dbReference type="PANTHER" id="PTHR22925">
    <property type="entry name" value="GLYCOSYL HYDROLASE 43 FAMILY MEMBER"/>
    <property type="match status" value="1"/>
</dbReference>
<dbReference type="InterPro" id="IPR023296">
    <property type="entry name" value="Glyco_hydro_beta-prop_sf"/>
</dbReference>
<dbReference type="EMBL" id="JAKZGS010000004">
    <property type="protein sequence ID" value="MCH7397800.1"/>
    <property type="molecule type" value="Genomic_DNA"/>
</dbReference>
<protein>
    <submittedName>
        <fullName evidence="5">Glycoside hydrolase family 43 protein</fullName>
    </submittedName>
</protein>
<gene>
    <name evidence="5" type="ORF">MM236_07365</name>
</gene>
<keyword evidence="2 4" id="KW-0378">Hydrolase</keyword>
<dbReference type="RefSeq" id="WP_241274312.1">
    <property type="nucleotide sequence ID" value="NZ_JAKZGS010000004.1"/>
</dbReference>
<evidence type="ECO:0000256" key="1">
    <source>
        <dbReference type="ARBA" id="ARBA00009865"/>
    </source>
</evidence>
<dbReference type="Gene3D" id="2.115.10.20">
    <property type="entry name" value="Glycosyl hydrolase domain, family 43"/>
    <property type="match status" value="1"/>
</dbReference>
<accession>A0ABS9UN09</accession>
<reference evidence="5" key="1">
    <citation type="submission" date="2022-03" db="EMBL/GenBank/DDBJ databases">
        <title>De novo assembled genomes of Belliella spp. (Cyclobacteriaceae) strains.</title>
        <authorList>
            <person name="Szabo A."/>
            <person name="Korponai K."/>
            <person name="Felfoldi T."/>
        </authorList>
    </citation>
    <scope>NUCLEOTIDE SEQUENCE</scope>
    <source>
        <strain evidence="5">DSM 107340</strain>
    </source>
</reference>
<dbReference type="GO" id="GO:0016787">
    <property type="term" value="F:hydrolase activity"/>
    <property type="evidence" value="ECO:0007669"/>
    <property type="project" value="UniProtKB-KW"/>
</dbReference>
<evidence type="ECO:0000313" key="6">
    <source>
        <dbReference type="Proteomes" id="UP001165488"/>
    </source>
</evidence>
<sequence>MKSEFGIIKLFTILFLLSVAVHAQKGRKEFTPGKEWLDTEGQVINAHGAGFLFENGTYYWFGESRAERSSLGVAVYSSKDLYNWKNEGLALNPVDGDDEHDIARGCVMERPKVIFNEKTGKYVMWFHLEMKGQGYNAARVAVAVADQVVGPYNFVTSYRPNGNMSRDMTVFVDDDGSAYHIYSSRDNYDLRIAKLSDDYLHHTAQDSLMFGEHREAPAIIKHEGLYYLITSGCTGWKPNDASIHVSESLFGNWKRKPSPLRGPHANITFDGQSTYILPVLGKKDAYIFIADRWKPQDLRNSPYIWLPLEFDSGEPIVQWRDSWDLSMFD</sequence>